<keyword evidence="4" id="KW-0472">Membrane</keyword>
<evidence type="ECO:0000256" key="2">
    <source>
        <dbReference type="ARBA" id="ARBA00022771"/>
    </source>
</evidence>
<dbReference type="GO" id="GO:0007032">
    <property type="term" value="P:endosome organization"/>
    <property type="evidence" value="ECO:0007669"/>
    <property type="project" value="TreeGrafter"/>
</dbReference>
<feature type="transmembrane region" description="Helical" evidence="4">
    <location>
        <begin position="20"/>
        <end position="44"/>
    </location>
</feature>
<name>A0A1X0SH11_RHIZD</name>
<dbReference type="SUPFAM" id="SSF57850">
    <property type="entry name" value="RING/U-box"/>
    <property type="match status" value="1"/>
</dbReference>
<evidence type="ECO:0000256" key="4">
    <source>
        <dbReference type="SAM" id="Phobius"/>
    </source>
</evidence>
<dbReference type="InterPro" id="IPR058919">
    <property type="entry name" value="Pep3/Vps18_RING_C"/>
</dbReference>
<evidence type="ECO:0000259" key="5">
    <source>
        <dbReference type="Pfam" id="PF26148"/>
    </source>
</evidence>
<dbReference type="GO" id="GO:0008270">
    <property type="term" value="F:zinc ion binding"/>
    <property type="evidence" value="ECO:0007669"/>
    <property type="project" value="UniProtKB-KW"/>
</dbReference>
<dbReference type="GO" id="GO:0030897">
    <property type="term" value="C:HOPS complex"/>
    <property type="evidence" value="ECO:0007669"/>
    <property type="project" value="TreeGrafter"/>
</dbReference>
<dbReference type="CDD" id="cd16462">
    <property type="entry name" value="RING-H2_Pep3p-like"/>
    <property type="match status" value="1"/>
</dbReference>
<dbReference type="Proteomes" id="UP000242381">
    <property type="component" value="Unassembled WGS sequence"/>
</dbReference>
<evidence type="ECO:0000256" key="3">
    <source>
        <dbReference type="ARBA" id="ARBA00022833"/>
    </source>
</evidence>
<dbReference type="GO" id="GO:0005768">
    <property type="term" value="C:endosome"/>
    <property type="evidence" value="ECO:0007669"/>
    <property type="project" value="TreeGrafter"/>
</dbReference>
<reference evidence="6 7" key="1">
    <citation type="journal article" date="2016" name="Proc. Natl. Acad. Sci. U.S.A.">
        <title>Lipid metabolic changes in an early divergent fungus govern the establishment of a mutualistic symbiosis with endobacteria.</title>
        <authorList>
            <person name="Lastovetsky O.A."/>
            <person name="Gaspar M.L."/>
            <person name="Mondo S.J."/>
            <person name="LaButti K.M."/>
            <person name="Sandor L."/>
            <person name="Grigoriev I.V."/>
            <person name="Henry S.A."/>
            <person name="Pawlowska T.E."/>
        </authorList>
    </citation>
    <scope>NUCLEOTIDE SEQUENCE [LARGE SCALE GENOMIC DNA]</scope>
    <source>
        <strain evidence="6 7">ATCC 11559</strain>
    </source>
</reference>
<dbReference type="PANTHER" id="PTHR23323">
    <property type="entry name" value="VACUOLAR PROTEIN SORTING-ASSOCIATED PROTEIN"/>
    <property type="match status" value="1"/>
</dbReference>
<keyword evidence="4" id="KW-1133">Transmembrane helix</keyword>
<evidence type="ECO:0000313" key="7">
    <source>
        <dbReference type="Proteomes" id="UP000242381"/>
    </source>
</evidence>
<keyword evidence="4" id="KW-0812">Transmembrane</keyword>
<proteinExistence type="predicted"/>
<dbReference type="VEuPathDB" id="FungiDB:BCV72DRAFT_59435"/>
<dbReference type="GO" id="GO:0030674">
    <property type="term" value="F:protein-macromolecule adaptor activity"/>
    <property type="evidence" value="ECO:0007669"/>
    <property type="project" value="TreeGrafter"/>
</dbReference>
<evidence type="ECO:0000256" key="1">
    <source>
        <dbReference type="ARBA" id="ARBA00022723"/>
    </source>
</evidence>
<dbReference type="Pfam" id="PF26148">
    <property type="entry name" value="VPS18_RING_C"/>
    <property type="match status" value="1"/>
</dbReference>
<protein>
    <recommendedName>
        <fullName evidence="5">Pep3/Vps18 RING C-terminal domain-containing protein</fullName>
    </recommendedName>
</protein>
<keyword evidence="1" id="KW-0479">Metal-binding</keyword>
<accession>A0A1X0SH11</accession>
<dbReference type="EMBL" id="KV921258">
    <property type="protein sequence ID" value="ORE23499.1"/>
    <property type="molecule type" value="Genomic_DNA"/>
</dbReference>
<gene>
    <name evidence="6" type="ORF">BCV71DRAFT_1797</name>
</gene>
<dbReference type="GO" id="GO:0048284">
    <property type="term" value="P:organelle fusion"/>
    <property type="evidence" value="ECO:0007669"/>
    <property type="project" value="TreeGrafter"/>
</dbReference>
<dbReference type="AlphaFoldDB" id="A0A1X0SH11"/>
<keyword evidence="2" id="KW-0863">Zinc-finger</keyword>
<dbReference type="GO" id="GO:0006904">
    <property type="term" value="P:vesicle docking involved in exocytosis"/>
    <property type="evidence" value="ECO:0007669"/>
    <property type="project" value="TreeGrafter"/>
</dbReference>
<dbReference type="GO" id="GO:0007033">
    <property type="term" value="P:vacuole organization"/>
    <property type="evidence" value="ECO:0007669"/>
    <property type="project" value="TreeGrafter"/>
</dbReference>
<organism evidence="6 7">
    <name type="scientific">Rhizopus microsporus</name>
    <dbReference type="NCBI Taxonomy" id="58291"/>
    <lineage>
        <taxon>Eukaryota</taxon>
        <taxon>Fungi</taxon>
        <taxon>Fungi incertae sedis</taxon>
        <taxon>Mucoromycota</taxon>
        <taxon>Mucoromycotina</taxon>
        <taxon>Mucoromycetes</taxon>
        <taxon>Mucorales</taxon>
        <taxon>Mucorineae</taxon>
        <taxon>Rhizopodaceae</taxon>
        <taxon>Rhizopus</taxon>
    </lineage>
</organism>
<keyword evidence="3" id="KW-0862">Zinc</keyword>
<sequence length="196" mass="22614">MTRSMILRQKWKRRLKRAKVFVWISESLEAGKMNMYGCIVYLFVNRFALVNPVERCYLCNSPLFNRAFYIFPCQHGFHADCLTDKMYKILPARHIKRLKAIQDYMAKETNPVNQSPVGPTAKLMNTAKNVIFSTDAAIAENKQEHDLVMGKIDQLREELDDIVASECILCGETMIKSVDQPFIDDDELDVITSWAI</sequence>
<evidence type="ECO:0000313" key="6">
    <source>
        <dbReference type="EMBL" id="ORE23499.1"/>
    </source>
</evidence>
<feature type="domain" description="Pep3/Vps18 RING C-terminal" evidence="5">
    <location>
        <begin position="50"/>
        <end position="107"/>
    </location>
</feature>
<dbReference type="PANTHER" id="PTHR23323:SF26">
    <property type="entry name" value="VACUOLAR PROTEIN SORTING-ASSOCIATED PROTEIN 18 HOMOLOG"/>
    <property type="match status" value="1"/>
</dbReference>